<evidence type="ECO:0000259" key="1">
    <source>
        <dbReference type="Pfam" id="PF01636"/>
    </source>
</evidence>
<name>A0A074XFP3_AURPU</name>
<accession>A0A074XFP3</accession>
<dbReference type="STRING" id="1043002.A0A074XFP3"/>
<dbReference type="OrthoDB" id="8300194at2759"/>
<dbReference type="RefSeq" id="XP_029757069.1">
    <property type="nucleotide sequence ID" value="XM_029906167.1"/>
</dbReference>
<dbReference type="InterPro" id="IPR002575">
    <property type="entry name" value="Aminoglycoside_PTrfase"/>
</dbReference>
<evidence type="ECO:0000313" key="2">
    <source>
        <dbReference type="EMBL" id="KEQ80882.1"/>
    </source>
</evidence>
<evidence type="ECO:0000313" key="3">
    <source>
        <dbReference type="Proteomes" id="UP000030706"/>
    </source>
</evidence>
<reference evidence="2 3" key="1">
    <citation type="journal article" date="2014" name="BMC Genomics">
        <title>Genome sequencing of four Aureobasidium pullulans varieties: biotechnological potential, stress tolerance, and description of new species.</title>
        <authorList>
            <person name="Gostin Ar C."/>
            <person name="Ohm R.A."/>
            <person name="Kogej T."/>
            <person name="Sonjak S."/>
            <person name="Turk M."/>
            <person name="Zajc J."/>
            <person name="Zalar P."/>
            <person name="Grube M."/>
            <person name="Sun H."/>
            <person name="Han J."/>
            <person name="Sharma A."/>
            <person name="Chiniquy J."/>
            <person name="Ngan C.Y."/>
            <person name="Lipzen A."/>
            <person name="Barry K."/>
            <person name="Grigoriev I.V."/>
            <person name="Gunde-Cimerman N."/>
        </authorList>
    </citation>
    <scope>NUCLEOTIDE SEQUENCE [LARGE SCALE GENOMIC DNA]</scope>
    <source>
        <strain evidence="2 3">EXF-150</strain>
    </source>
</reference>
<keyword evidence="3" id="KW-1185">Reference proteome</keyword>
<dbReference type="HOGENOM" id="CLU_021768_8_1_1"/>
<feature type="domain" description="Aminoglycoside phosphotransferase" evidence="1">
    <location>
        <begin position="89"/>
        <end position="286"/>
    </location>
</feature>
<dbReference type="Proteomes" id="UP000030706">
    <property type="component" value="Unassembled WGS sequence"/>
</dbReference>
<proteinExistence type="predicted"/>
<dbReference type="InterPro" id="IPR051678">
    <property type="entry name" value="AGP_Transferase"/>
</dbReference>
<organism evidence="2 3">
    <name type="scientific">Aureobasidium pullulans EXF-150</name>
    <dbReference type="NCBI Taxonomy" id="1043002"/>
    <lineage>
        <taxon>Eukaryota</taxon>
        <taxon>Fungi</taxon>
        <taxon>Dikarya</taxon>
        <taxon>Ascomycota</taxon>
        <taxon>Pezizomycotina</taxon>
        <taxon>Dothideomycetes</taxon>
        <taxon>Dothideomycetidae</taxon>
        <taxon>Dothideales</taxon>
        <taxon>Saccotheciaceae</taxon>
        <taxon>Aureobasidium</taxon>
    </lineage>
</organism>
<dbReference type="SUPFAM" id="SSF56112">
    <property type="entry name" value="Protein kinase-like (PK-like)"/>
    <property type="match status" value="1"/>
</dbReference>
<sequence>MTSNFWDCCVGLVKRWNVLSPSFTWPYSYKVSHNLQMHPLPQASPYIVRRFWGIVHRKLLRLSRLYCRWHGIPFDGQIMQLPFGLILKWSDGTRAEEVLAMEAARRAGMPVPRVICYGEQPDSPHAPVSILMTRLPGRELGRVYEDLDVAERDAILNEMNAYLSSMRQWKSPWGRERICSSSGTSIRSVRVPFTTMGPFETEDQMNDYLLFPAGHDAYDTEEDYPSLKKEIEKLFSDKHRIVYTHGDLKHHNILIHEGHVSGFIDWESAGWYPEYWEFTTALRFQREDFWWYDFVVRLGGHRYTVYRDAERALITLTGGWCVGW</sequence>
<dbReference type="InterPro" id="IPR011009">
    <property type="entry name" value="Kinase-like_dom_sf"/>
</dbReference>
<dbReference type="PANTHER" id="PTHR21310">
    <property type="entry name" value="AMINOGLYCOSIDE PHOSPHOTRANSFERASE-RELATED-RELATED"/>
    <property type="match status" value="1"/>
</dbReference>
<dbReference type="Gene3D" id="3.90.1200.10">
    <property type="match status" value="1"/>
</dbReference>
<protein>
    <submittedName>
        <fullName evidence="2">APH-domain-containing protein</fullName>
    </submittedName>
</protein>
<dbReference type="AlphaFoldDB" id="A0A074XFP3"/>
<dbReference type="GeneID" id="40748473"/>
<dbReference type="Pfam" id="PF01636">
    <property type="entry name" value="APH"/>
    <property type="match status" value="1"/>
</dbReference>
<dbReference type="EMBL" id="KL584995">
    <property type="protein sequence ID" value="KEQ80882.1"/>
    <property type="molecule type" value="Genomic_DNA"/>
</dbReference>
<dbReference type="PANTHER" id="PTHR21310:SF55">
    <property type="entry name" value="AMINOGLYCOSIDE PHOSPHOTRANSFERASE DOMAIN-CONTAINING PROTEIN"/>
    <property type="match status" value="1"/>
</dbReference>
<gene>
    <name evidence="2" type="ORF">M438DRAFT_348537</name>
</gene>